<gene>
    <name evidence="2" type="ORF">QR680_010692</name>
</gene>
<reference evidence="2" key="1">
    <citation type="submission" date="2023-06" db="EMBL/GenBank/DDBJ databases">
        <title>Genomic analysis of the entomopathogenic nematode Steinernema hermaphroditum.</title>
        <authorList>
            <person name="Schwarz E.M."/>
            <person name="Heppert J.K."/>
            <person name="Baniya A."/>
            <person name="Schwartz H.T."/>
            <person name="Tan C.-H."/>
            <person name="Antoshechkin I."/>
            <person name="Sternberg P.W."/>
            <person name="Goodrich-Blair H."/>
            <person name="Dillman A.R."/>
        </authorList>
    </citation>
    <scope>NUCLEOTIDE SEQUENCE</scope>
    <source>
        <strain evidence="2">PS9179</strain>
        <tissue evidence="2">Whole animal</tissue>
    </source>
</reference>
<dbReference type="Proteomes" id="UP001175271">
    <property type="component" value="Unassembled WGS sequence"/>
</dbReference>
<comment type="caution">
    <text evidence="2">The sequence shown here is derived from an EMBL/GenBank/DDBJ whole genome shotgun (WGS) entry which is preliminary data.</text>
</comment>
<evidence type="ECO:0000256" key="1">
    <source>
        <dbReference type="SAM" id="MobiDB-lite"/>
    </source>
</evidence>
<keyword evidence="3" id="KW-1185">Reference proteome</keyword>
<name>A0AA39IR88_9BILA</name>
<proteinExistence type="predicted"/>
<accession>A0AA39IR88</accession>
<feature type="compositionally biased region" description="Low complexity" evidence="1">
    <location>
        <begin position="319"/>
        <end position="333"/>
    </location>
</feature>
<feature type="region of interest" description="Disordered" evidence="1">
    <location>
        <begin position="289"/>
        <end position="333"/>
    </location>
</feature>
<sequence length="826" mass="95254">MRRSTFLISNDKNLLVTYPFYISKWSVDTYSFEWVQNENSTTYYNLQSGRSIKVESHNFSLYWESGELSVPEMPGSVTTFEPNPYYYGDCTWEKVKLTEYSYMIKTDYERNGLIPKAHQNYTRFPNDDIELHLKCWDYKPFTCKHAHVDVVNHLVPDLSYSFNWVDTQNFTTYYNLKSSESFSFSVYLEDQGHQLDYYNFTVNTNLTIHEENVAKRRIYFLNSAFTPHYCSFILVKYWISDTTYSLSYYCRFPIFTFPANPNHCISMNSSDITLNFHCWNDEEPDCNGSSHTTEVLPSSTSPIMTTTTTTPENGDRLPTIETTTSSSASPTTTVPEYNGLYTIEMTTSSSASPITPTLDAPTNQLPENVTYDDADPTLKNLTSTPITTHSVHSILNDSLPFAKKGEMLNPDDLTCLSLIIHKSAILKELSHPHFLMILNASIVLIVLFHTCSSCKYTHIDYVDLQWPENSYSLDWVQSENMTRYYNYRSSRTLTIMSSNGQSFFWSNDSFVDVPEIPGSMTLFSINSISYQLIWEKIKLTEYSYILKTPFERGGLIPTADRHFVRYRDIEFYVFCSDTNWPLACKYAYVEVVDQAVPKWSYSFNWIDTHYFTAYYNLTSNEPFQVMMLLNGLDRPNLYYIFGLNESLIIYEESLARRAVVFYRPEELVQSLFYDLDKSWINKTNYALRFGRTGTAIIPNANQCISMTELNKTTNFHCWNDEEPECRSSNSEGTPYPGSHTIAVTDTPKYENVTFDDADPGLKNLSSIPITTHNVHSILNDSLPYSQKGKMLNPDDVTCLSLIVRNSATLKELDHPVSCDNGLVLWE</sequence>
<evidence type="ECO:0000313" key="3">
    <source>
        <dbReference type="Proteomes" id="UP001175271"/>
    </source>
</evidence>
<evidence type="ECO:0000313" key="2">
    <source>
        <dbReference type="EMBL" id="KAK0428246.1"/>
    </source>
</evidence>
<feature type="compositionally biased region" description="Low complexity" evidence="1">
    <location>
        <begin position="297"/>
        <end position="311"/>
    </location>
</feature>
<protein>
    <submittedName>
        <fullName evidence="2">Uncharacterized protein</fullName>
    </submittedName>
</protein>
<organism evidence="2 3">
    <name type="scientific">Steinernema hermaphroditum</name>
    <dbReference type="NCBI Taxonomy" id="289476"/>
    <lineage>
        <taxon>Eukaryota</taxon>
        <taxon>Metazoa</taxon>
        <taxon>Ecdysozoa</taxon>
        <taxon>Nematoda</taxon>
        <taxon>Chromadorea</taxon>
        <taxon>Rhabditida</taxon>
        <taxon>Tylenchina</taxon>
        <taxon>Panagrolaimomorpha</taxon>
        <taxon>Strongyloidoidea</taxon>
        <taxon>Steinernematidae</taxon>
        <taxon>Steinernema</taxon>
    </lineage>
</organism>
<dbReference type="EMBL" id="JAUCMV010000001">
    <property type="protein sequence ID" value="KAK0428246.1"/>
    <property type="molecule type" value="Genomic_DNA"/>
</dbReference>
<dbReference type="AlphaFoldDB" id="A0AA39IR88"/>